<proteinExistence type="predicted"/>
<evidence type="ECO:0000313" key="1">
    <source>
        <dbReference type="EMBL" id="MBB6439725.1"/>
    </source>
</evidence>
<evidence type="ECO:0000313" key="2">
    <source>
        <dbReference type="Proteomes" id="UP000540423"/>
    </source>
</evidence>
<protein>
    <submittedName>
        <fullName evidence="1">Uncharacterized protein</fullName>
    </submittedName>
</protein>
<sequence length="138" mass="14961">MNILTAVEGLVEEAKRQIRERVWFVTDTDRTVAAEAATELPAVGGTPRHQQVLLEVDRLEHLREALAAVAIALAHVYGRLAWFLGAAATALSSVLHWRAMPADTGSTFGAEPPTFQQYTEAEEAVRRLRSALTGIAAA</sequence>
<keyword evidence="2" id="KW-1185">Reference proteome</keyword>
<dbReference type="Proteomes" id="UP000540423">
    <property type="component" value="Unassembled WGS sequence"/>
</dbReference>
<dbReference type="AlphaFoldDB" id="A0A7X0LSY4"/>
<accession>A0A7X0LSY4</accession>
<name>A0A7X0LSY4_9ACTN</name>
<organism evidence="1 2">
    <name type="scientific">Streptomyces candidus</name>
    <dbReference type="NCBI Taxonomy" id="67283"/>
    <lineage>
        <taxon>Bacteria</taxon>
        <taxon>Bacillati</taxon>
        <taxon>Actinomycetota</taxon>
        <taxon>Actinomycetes</taxon>
        <taxon>Kitasatosporales</taxon>
        <taxon>Streptomycetaceae</taxon>
        <taxon>Streptomyces</taxon>
    </lineage>
</organism>
<comment type="caution">
    <text evidence="1">The sequence shown here is derived from an EMBL/GenBank/DDBJ whole genome shotgun (WGS) entry which is preliminary data.</text>
</comment>
<dbReference type="EMBL" id="JACHEM010000027">
    <property type="protein sequence ID" value="MBB6439725.1"/>
    <property type="molecule type" value="Genomic_DNA"/>
</dbReference>
<gene>
    <name evidence="1" type="ORF">HNQ79_006237</name>
</gene>
<reference evidence="1 2" key="1">
    <citation type="submission" date="2020-08" db="EMBL/GenBank/DDBJ databases">
        <title>Genomic Encyclopedia of Type Strains, Phase IV (KMG-IV): sequencing the most valuable type-strain genomes for metagenomic binning, comparative biology and taxonomic classification.</title>
        <authorList>
            <person name="Goeker M."/>
        </authorList>
    </citation>
    <scope>NUCLEOTIDE SEQUENCE [LARGE SCALE GENOMIC DNA]</scope>
    <source>
        <strain evidence="1 2">DSM 40141</strain>
    </source>
</reference>